<feature type="transmembrane region" description="Helical" evidence="7">
    <location>
        <begin position="181"/>
        <end position="200"/>
    </location>
</feature>
<dbReference type="CDD" id="cd17369">
    <property type="entry name" value="MFS_ShiA_like"/>
    <property type="match status" value="1"/>
</dbReference>
<feature type="transmembrane region" description="Helical" evidence="7">
    <location>
        <begin position="301"/>
        <end position="319"/>
    </location>
</feature>
<evidence type="ECO:0000256" key="5">
    <source>
        <dbReference type="ARBA" id="ARBA00022989"/>
    </source>
</evidence>
<dbReference type="InterPro" id="IPR020846">
    <property type="entry name" value="MFS_dom"/>
</dbReference>
<evidence type="ECO:0000256" key="6">
    <source>
        <dbReference type="ARBA" id="ARBA00023136"/>
    </source>
</evidence>
<dbReference type="PANTHER" id="PTHR43045:SF1">
    <property type="entry name" value="SHIKIMATE TRANSPORTER"/>
    <property type="match status" value="1"/>
</dbReference>
<dbReference type="OrthoDB" id="3768022at2"/>
<keyword evidence="2" id="KW-0813">Transport</keyword>
<feature type="transmembrane region" description="Helical" evidence="7">
    <location>
        <begin position="52"/>
        <end position="70"/>
    </location>
</feature>
<comment type="caution">
    <text evidence="9">The sequence shown here is derived from an EMBL/GenBank/DDBJ whole genome shotgun (WGS) entry which is preliminary data.</text>
</comment>
<feature type="transmembrane region" description="Helical" evidence="7">
    <location>
        <begin position="235"/>
        <end position="258"/>
    </location>
</feature>
<gene>
    <name evidence="9" type="ORF">FDA94_22305</name>
</gene>
<evidence type="ECO:0000256" key="3">
    <source>
        <dbReference type="ARBA" id="ARBA00022475"/>
    </source>
</evidence>
<sequence>MTQATPRRAAVAAWIGSALEYYDFFIYGSAAALIFSKVFFDDSDPATATLQSLASFGVAYAARPVGALILGHIGDRFGRRRIMVFTLVLMGVATFLIGCLPTREQIGGLAPVLLVVLRILQGLSAAGEQASANSMTLEHAPENRRGYFTSFTLNGTQFGQILATLVFIPVAALPEEQLLSWGWRVPFWFSVVVAVVGYFIRRHLDETPAFQAQVDDGSVPRMPLAELFRTHWTDVLRVVGAALIATVSTIFTVWALNYATSDAIGLDRAVMLWVGVAANVVALGAIPLWARLSDRIGRRPVFLVGAIGSPIMIFAYLVAINSGNYVLIFLVGCLCFGVVYSASNGIWPALYGEMFTTRVRLSGMAIGTQIGFAVAGFAVASAAGIMTDDGWLGLQGWVGVGIFTAVLCAVSAISVLTAKETHQVPTADLGKKSPAAVA</sequence>
<keyword evidence="5 7" id="KW-1133">Transmembrane helix</keyword>
<protein>
    <submittedName>
        <fullName evidence="9">MHS family MFS transporter</fullName>
    </submittedName>
</protein>
<feature type="domain" description="Major facilitator superfamily (MFS) profile" evidence="8">
    <location>
        <begin position="9"/>
        <end position="423"/>
    </location>
</feature>
<feature type="transmembrane region" description="Helical" evidence="7">
    <location>
        <begin position="21"/>
        <end position="40"/>
    </location>
</feature>
<keyword evidence="6 7" id="KW-0472">Membrane</keyword>
<dbReference type="Gene3D" id="1.20.1250.20">
    <property type="entry name" value="MFS general substrate transporter like domains"/>
    <property type="match status" value="2"/>
</dbReference>
<evidence type="ECO:0000256" key="4">
    <source>
        <dbReference type="ARBA" id="ARBA00022692"/>
    </source>
</evidence>
<keyword evidence="10" id="KW-1185">Reference proteome</keyword>
<dbReference type="GO" id="GO:0005886">
    <property type="term" value="C:plasma membrane"/>
    <property type="evidence" value="ECO:0007669"/>
    <property type="project" value="UniProtKB-SubCell"/>
</dbReference>
<proteinExistence type="predicted"/>
<feature type="transmembrane region" description="Helical" evidence="7">
    <location>
        <begin position="147"/>
        <end position="169"/>
    </location>
</feature>
<keyword evidence="3" id="KW-1003">Cell membrane</keyword>
<accession>A0A4U3MAZ8</accession>
<dbReference type="InterPro" id="IPR036259">
    <property type="entry name" value="MFS_trans_sf"/>
</dbReference>
<evidence type="ECO:0000256" key="1">
    <source>
        <dbReference type="ARBA" id="ARBA00004651"/>
    </source>
</evidence>
<organism evidence="9 10">
    <name type="scientific">Herbidospora galbida</name>
    <dbReference type="NCBI Taxonomy" id="2575442"/>
    <lineage>
        <taxon>Bacteria</taxon>
        <taxon>Bacillati</taxon>
        <taxon>Actinomycetota</taxon>
        <taxon>Actinomycetes</taxon>
        <taxon>Streptosporangiales</taxon>
        <taxon>Streptosporangiaceae</taxon>
        <taxon>Herbidospora</taxon>
    </lineage>
</organism>
<dbReference type="EMBL" id="SZQA01000022">
    <property type="protein sequence ID" value="TKK86255.1"/>
    <property type="molecule type" value="Genomic_DNA"/>
</dbReference>
<dbReference type="RefSeq" id="WP_137249026.1">
    <property type="nucleotide sequence ID" value="NZ_SZQA01000022.1"/>
</dbReference>
<evidence type="ECO:0000313" key="9">
    <source>
        <dbReference type="EMBL" id="TKK86255.1"/>
    </source>
</evidence>
<dbReference type="AlphaFoldDB" id="A0A4U3MAZ8"/>
<dbReference type="PROSITE" id="PS50850">
    <property type="entry name" value="MFS"/>
    <property type="match status" value="1"/>
</dbReference>
<dbReference type="Proteomes" id="UP000308705">
    <property type="component" value="Unassembled WGS sequence"/>
</dbReference>
<feature type="transmembrane region" description="Helical" evidence="7">
    <location>
        <begin position="397"/>
        <end position="416"/>
    </location>
</feature>
<dbReference type="GO" id="GO:0022857">
    <property type="term" value="F:transmembrane transporter activity"/>
    <property type="evidence" value="ECO:0007669"/>
    <property type="project" value="InterPro"/>
</dbReference>
<dbReference type="Pfam" id="PF00083">
    <property type="entry name" value="Sugar_tr"/>
    <property type="match status" value="2"/>
</dbReference>
<dbReference type="SUPFAM" id="SSF103473">
    <property type="entry name" value="MFS general substrate transporter"/>
    <property type="match status" value="1"/>
</dbReference>
<reference evidence="9 10" key="1">
    <citation type="submission" date="2019-04" db="EMBL/GenBank/DDBJ databases">
        <title>Herbidospora sp. NEAU-GS14.nov., a novel actinomycete isolated from soil.</title>
        <authorList>
            <person name="Han L."/>
        </authorList>
    </citation>
    <scope>NUCLEOTIDE SEQUENCE [LARGE SCALE GENOMIC DNA]</scope>
    <source>
        <strain evidence="9 10">NEAU-GS14</strain>
    </source>
</reference>
<feature type="transmembrane region" description="Helical" evidence="7">
    <location>
        <begin position="106"/>
        <end position="126"/>
    </location>
</feature>
<feature type="transmembrane region" description="Helical" evidence="7">
    <location>
        <begin position="82"/>
        <end position="100"/>
    </location>
</feature>
<name>A0A4U3MAZ8_9ACTN</name>
<feature type="transmembrane region" description="Helical" evidence="7">
    <location>
        <begin position="363"/>
        <end position="385"/>
    </location>
</feature>
<evidence type="ECO:0000259" key="8">
    <source>
        <dbReference type="PROSITE" id="PS50850"/>
    </source>
</evidence>
<feature type="transmembrane region" description="Helical" evidence="7">
    <location>
        <begin position="325"/>
        <end position="351"/>
    </location>
</feature>
<evidence type="ECO:0000256" key="2">
    <source>
        <dbReference type="ARBA" id="ARBA00022448"/>
    </source>
</evidence>
<comment type="subcellular location">
    <subcellularLocation>
        <location evidence="1">Cell membrane</location>
        <topology evidence="1">Multi-pass membrane protein</topology>
    </subcellularLocation>
</comment>
<feature type="transmembrane region" description="Helical" evidence="7">
    <location>
        <begin position="270"/>
        <end position="289"/>
    </location>
</feature>
<dbReference type="InterPro" id="IPR005828">
    <property type="entry name" value="MFS_sugar_transport-like"/>
</dbReference>
<evidence type="ECO:0000256" key="7">
    <source>
        <dbReference type="SAM" id="Phobius"/>
    </source>
</evidence>
<evidence type="ECO:0000313" key="10">
    <source>
        <dbReference type="Proteomes" id="UP000308705"/>
    </source>
</evidence>
<keyword evidence="4 7" id="KW-0812">Transmembrane</keyword>
<dbReference type="PANTHER" id="PTHR43045">
    <property type="entry name" value="SHIKIMATE TRANSPORTER"/>
    <property type="match status" value="1"/>
</dbReference>